<keyword evidence="2" id="KW-1185">Reference proteome</keyword>
<evidence type="ECO:0000313" key="1">
    <source>
        <dbReference type="EMBL" id="CAI6339467.1"/>
    </source>
</evidence>
<comment type="caution">
    <text evidence="1">The sequence shown here is derived from an EMBL/GenBank/DDBJ whole genome shotgun (WGS) entry which is preliminary data.</text>
</comment>
<accession>A0A9W4URJ2</accession>
<protein>
    <submittedName>
        <fullName evidence="1">Uncharacterized protein</fullName>
    </submittedName>
</protein>
<dbReference type="AlphaFoldDB" id="A0A9W4URJ2"/>
<evidence type="ECO:0000313" key="2">
    <source>
        <dbReference type="Proteomes" id="UP001152607"/>
    </source>
</evidence>
<dbReference type="Proteomes" id="UP001152607">
    <property type="component" value="Unassembled WGS sequence"/>
</dbReference>
<sequence>MTVRWLNYIRMSKIARVECTLYNFSHSVLPCKFRTYRFDGDATRKCFIDNPLSLFFSLPVSLYADLQDRFNP</sequence>
<organism evidence="1 2">
    <name type="scientific">Periconia digitata</name>
    <dbReference type="NCBI Taxonomy" id="1303443"/>
    <lineage>
        <taxon>Eukaryota</taxon>
        <taxon>Fungi</taxon>
        <taxon>Dikarya</taxon>
        <taxon>Ascomycota</taxon>
        <taxon>Pezizomycotina</taxon>
        <taxon>Dothideomycetes</taxon>
        <taxon>Pleosporomycetidae</taxon>
        <taxon>Pleosporales</taxon>
        <taxon>Massarineae</taxon>
        <taxon>Periconiaceae</taxon>
        <taxon>Periconia</taxon>
    </lineage>
</organism>
<reference evidence="1" key="1">
    <citation type="submission" date="2023-01" db="EMBL/GenBank/DDBJ databases">
        <authorList>
            <person name="Van Ghelder C."/>
            <person name="Rancurel C."/>
        </authorList>
    </citation>
    <scope>NUCLEOTIDE SEQUENCE</scope>
    <source>
        <strain evidence="1">CNCM I-4278</strain>
    </source>
</reference>
<gene>
    <name evidence="1" type="ORF">PDIGIT_LOCUS12626</name>
</gene>
<dbReference type="EMBL" id="CAOQHR010000009">
    <property type="protein sequence ID" value="CAI6339467.1"/>
    <property type="molecule type" value="Genomic_DNA"/>
</dbReference>
<name>A0A9W4URJ2_9PLEO</name>
<proteinExistence type="predicted"/>